<dbReference type="InterPro" id="IPR034139">
    <property type="entry name" value="TOPRIM_OLD"/>
</dbReference>
<reference evidence="2" key="1">
    <citation type="submission" date="2021-01" db="EMBL/GenBank/DDBJ databases">
        <title>Novel species in genus Nocardioides.</title>
        <authorList>
            <person name="Zhang G."/>
        </authorList>
    </citation>
    <scope>NUCLEOTIDE SEQUENCE</scope>
    <source>
        <strain evidence="2">Zg-536</strain>
    </source>
</reference>
<accession>A0A938Y9A3</accession>
<dbReference type="Pfam" id="PF20469">
    <property type="entry name" value="OLD-like_TOPRIM"/>
    <property type="match status" value="1"/>
</dbReference>
<gene>
    <name evidence="2" type="ORF">JK386_06715</name>
</gene>
<dbReference type="EMBL" id="JAERTX010000005">
    <property type="protein sequence ID" value="MBM9459589.1"/>
    <property type="molecule type" value="Genomic_DNA"/>
</dbReference>
<sequence length="180" mass="19172">MPRPITLLVEGDSDRAALLALAPRFGVDLGAEDITVTAIGGAGNFGRAIADAAAAGHRGGGLYDEGEERFVAGTFNRQPGEDLTRHGFFACRPDLEAELIRALGVVASTALLEEHGDGSAFRTFQQQPAHRDEEVAAQLHRFLGTTAGRKARYAALMAEDVDFEAVPEPLSGLLSWIWTA</sequence>
<feature type="domain" description="OLD protein-like TOPRIM" evidence="1">
    <location>
        <begin position="7"/>
        <end position="50"/>
    </location>
</feature>
<dbReference type="Proteomes" id="UP000663791">
    <property type="component" value="Unassembled WGS sequence"/>
</dbReference>
<evidence type="ECO:0000313" key="3">
    <source>
        <dbReference type="Proteomes" id="UP000663791"/>
    </source>
</evidence>
<evidence type="ECO:0000313" key="2">
    <source>
        <dbReference type="EMBL" id="MBM9459589.1"/>
    </source>
</evidence>
<organism evidence="2 3">
    <name type="scientific">Nocardioides faecalis</name>
    <dbReference type="NCBI Taxonomy" id="2803858"/>
    <lineage>
        <taxon>Bacteria</taxon>
        <taxon>Bacillati</taxon>
        <taxon>Actinomycetota</taxon>
        <taxon>Actinomycetes</taxon>
        <taxon>Propionibacteriales</taxon>
        <taxon>Nocardioidaceae</taxon>
        <taxon>Nocardioides</taxon>
    </lineage>
</organism>
<keyword evidence="3" id="KW-1185">Reference proteome</keyword>
<protein>
    <recommendedName>
        <fullName evidence="1">OLD protein-like TOPRIM domain-containing protein</fullName>
    </recommendedName>
</protein>
<proteinExistence type="predicted"/>
<name>A0A938Y9A3_9ACTN</name>
<comment type="caution">
    <text evidence="2">The sequence shown here is derived from an EMBL/GenBank/DDBJ whole genome shotgun (WGS) entry which is preliminary data.</text>
</comment>
<evidence type="ECO:0000259" key="1">
    <source>
        <dbReference type="Pfam" id="PF20469"/>
    </source>
</evidence>
<dbReference type="AlphaFoldDB" id="A0A938Y9A3"/>
<dbReference type="RefSeq" id="WP_205290909.1">
    <property type="nucleotide sequence ID" value="NZ_CP074406.1"/>
</dbReference>